<dbReference type="SUPFAM" id="SSF118196">
    <property type="entry name" value="YaeB-like"/>
    <property type="match status" value="1"/>
</dbReference>
<evidence type="ECO:0000259" key="3">
    <source>
        <dbReference type="PROSITE" id="PS51668"/>
    </source>
</evidence>
<dbReference type="CDD" id="cd09281">
    <property type="entry name" value="UPF0066"/>
    <property type="match status" value="1"/>
</dbReference>
<evidence type="ECO:0000313" key="5">
    <source>
        <dbReference type="Proteomes" id="UP000292052"/>
    </source>
</evidence>
<protein>
    <submittedName>
        <fullName evidence="4">Nef-associated protein 1</fullName>
    </submittedName>
</protein>
<keyword evidence="1" id="KW-0949">S-adenosyl-L-methionine</keyword>
<accession>A0A482W3U0</accession>
<dbReference type="InterPro" id="IPR040372">
    <property type="entry name" value="YaeB-like"/>
</dbReference>
<dbReference type="Gene3D" id="2.40.30.70">
    <property type="entry name" value="YaeB-like"/>
    <property type="match status" value="1"/>
</dbReference>
<name>A0A482W3U0_ASBVE</name>
<dbReference type="Proteomes" id="UP000292052">
    <property type="component" value="Unassembled WGS sequence"/>
</dbReference>
<keyword evidence="5" id="KW-1185">Reference proteome</keyword>
<comment type="caution">
    <text evidence="4">The sequence shown here is derived from an EMBL/GenBank/DDBJ whole genome shotgun (WGS) entry which is preliminary data.</text>
</comment>
<dbReference type="InterPro" id="IPR023370">
    <property type="entry name" value="TrmO-like_N"/>
</dbReference>
<dbReference type="InterPro" id="IPR036414">
    <property type="entry name" value="YaeB_N_sf"/>
</dbReference>
<dbReference type="InterPro" id="IPR036413">
    <property type="entry name" value="YaeB-like_sf"/>
</dbReference>
<proteinExistence type="inferred from homology"/>
<reference evidence="4 5" key="1">
    <citation type="submission" date="2017-03" db="EMBL/GenBank/DDBJ databases">
        <title>Genome of the blue death feigning beetle - Asbolus verrucosus.</title>
        <authorList>
            <person name="Rider S.D."/>
        </authorList>
    </citation>
    <scope>NUCLEOTIDE SEQUENCE [LARGE SCALE GENOMIC DNA]</scope>
    <source>
        <strain evidence="4">Butters</strain>
        <tissue evidence="4">Head and leg muscle</tissue>
    </source>
</reference>
<sequence>MSYFSREDEQSRIHYLEIQLGLARQCNKIKEELGNCRCVGCRNNQESEVEGAVGNAIAAVPVKYIGTINTDFPEKRATPRQPVICSDLIAKLTLNNEVFTNPNHALEGLQEFSHIWILAKVSPPRLNGARTGVLATRSPHRPNPIGLSLVKINKIVGNNIYFSGVDMIDGTPVVDIKPYIPHYDNPVMINLLEPNCT</sequence>
<feature type="domain" description="TsaA-like" evidence="3">
    <location>
        <begin position="62"/>
        <end position="188"/>
    </location>
</feature>
<dbReference type="NCBIfam" id="TIGR00104">
    <property type="entry name" value="tRNA_TsaA"/>
    <property type="match status" value="1"/>
</dbReference>
<dbReference type="PROSITE" id="PS51668">
    <property type="entry name" value="TSAA_2"/>
    <property type="match status" value="1"/>
</dbReference>
<dbReference type="EMBL" id="QDEB01031830">
    <property type="protein sequence ID" value="RZC39716.1"/>
    <property type="molecule type" value="Genomic_DNA"/>
</dbReference>
<gene>
    <name evidence="4" type="ORF">BDFB_013583</name>
</gene>
<dbReference type="PANTHER" id="PTHR12818:SF0">
    <property type="entry name" value="TRNA (ADENINE(37)-N6)-METHYLTRANSFERASE"/>
    <property type="match status" value="1"/>
</dbReference>
<dbReference type="AlphaFoldDB" id="A0A482W3U0"/>
<evidence type="ECO:0000256" key="2">
    <source>
        <dbReference type="ARBA" id="ARBA00033753"/>
    </source>
</evidence>
<dbReference type="PANTHER" id="PTHR12818">
    <property type="entry name" value="TRNA (ADENINE(37)-N6)-METHYLTRANSFERASE"/>
    <property type="match status" value="1"/>
</dbReference>
<dbReference type="Pfam" id="PF01980">
    <property type="entry name" value="TrmO_N"/>
    <property type="match status" value="1"/>
</dbReference>
<dbReference type="OrthoDB" id="4882at2759"/>
<evidence type="ECO:0000256" key="1">
    <source>
        <dbReference type="ARBA" id="ARBA00022691"/>
    </source>
</evidence>
<evidence type="ECO:0000313" key="4">
    <source>
        <dbReference type="EMBL" id="RZC39716.1"/>
    </source>
</evidence>
<feature type="non-terminal residue" evidence="4">
    <location>
        <position position="197"/>
    </location>
</feature>
<dbReference type="STRING" id="1661398.A0A482W3U0"/>
<comment type="similarity">
    <text evidence="2">Belongs to the tRNA methyltransferase O family.</text>
</comment>
<organism evidence="4 5">
    <name type="scientific">Asbolus verrucosus</name>
    <name type="common">Desert ironclad beetle</name>
    <dbReference type="NCBI Taxonomy" id="1661398"/>
    <lineage>
        <taxon>Eukaryota</taxon>
        <taxon>Metazoa</taxon>
        <taxon>Ecdysozoa</taxon>
        <taxon>Arthropoda</taxon>
        <taxon>Hexapoda</taxon>
        <taxon>Insecta</taxon>
        <taxon>Pterygota</taxon>
        <taxon>Neoptera</taxon>
        <taxon>Endopterygota</taxon>
        <taxon>Coleoptera</taxon>
        <taxon>Polyphaga</taxon>
        <taxon>Cucujiformia</taxon>
        <taxon>Tenebrionidae</taxon>
        <taxon>Pimeliinae</taxon>
        <taxon>Asbolus</taxon>
    </lineage>
</organism>